<keyword evidence="1" id="KW-1015">Disulfide bond</keyword>
<feature type="domain" description="Thioredoxin" evidence="4">
    <location>
        <begin position="6"/>
        <end position="128"/>
    </location>
</feature>
<protein>
    <submittedName>
        <fullName evidence="5">Thioredoxin family protein</fullName>
    </submittedName>
</protein>
<evidence type="ECO:0000256" key="2">
    <source>
        <dbReference type="ARBA" id="ARBA00023284"/>
    </source>
</evidence>
<keyword evidence="6" id="KW-1185">Reference proteome</keyword>
<keyword evidence="2" id="KW-0676">Redox-active center</keyword>
<accession>A0ABR9SKS5</accession>
<dbReference type="InterPro" id="IPR013766">
    <property type="entry name" value="Thioredoxin_domain"/>
</dbReference>
<feature type="signal peptide" evidence="3">
    <location>
        <begin position="1"/>
        <end position="21"/>
    </location>
</feature>
<dbReference type="PROSITE" id="PS00194">
    <property type="entry name" value="THIOREDOXIN_1"/>
    <property type="match status" value="1"/>
</dbReference>
<dbReference type="PROSITE" id="PS51352">
    <property type="entry name" value="THIOREDOXIN_2"/>
    <property type="match status" value="1"/>
</dbReference>
<sequence>MKFAKAAALVALSAIASIATAGEIRPYSQAEFDKLMHDGKPVVVDVSATWCPTCKAQKPIVEGLMKQPAYKDVTVLSVDFDSAKPTLRKFKVSMQSTLVAFKGPKEVGRSTGDTTLEGIEGLVKKTVQ</sequence>
<name>A0ABR9SKS5_9BURK</name>
<dbReference type="Gene3D" id="3.40.30.10">
    <property type="entry name" value="Glutaredoxin"/>
    <property type="match status" value="1"/>
</dbReference>
<evidence type="ECO:0000256" key="3">
    <source>
        <dbReference type="SAM" id="SignalP"/>
    </source>
</evidence>
<evidence type="ECO:0000313" key="5">
    <source>
        <dbReference type="EMBL" id="MBE7942749.1"/>
    </source>
</evidence>
<dbReference type="RefSeq" id="WP_193782295.1">
    <property type="nucleotide sequence ID" value="NZ_JADDOJ010000132.1"/>
</dbReference>
<evidence type="ECO:0000256" key="1">
    <source>
        <dbReference type="ARBA" id="ARBA00023157"/>
    </source>
</evidence>
<dbReference type="InterPro" id="IPR036249">
    <property type="entry name" value="Thioredoxin-like_sf"/>
</dbReference>
<dbReference type="CDD" id="cd02947">
    <property type="entry name" value="TRX_family"/>
    <property type="match status" value="1"/>
</dbReference>
<feature type="chain" id="PRO_5045557329" evidence="3">
    <location>
        <begin position="22"/>
        <end position="128"/>
    </location>
</feature>
<gene>
    <name evidence="5" type="ORF">IM725_19440</name>
</gene>
<dbReference type="EMBL" id="JADDOJ010000132">
    <property type="protein sequence ID" value="MBE7942749.1"/>
    <property type="molecule type" value="Genomic_DNA"/>
</dbReference>
<dbReference type="SUPFAM" id="SSF52833">
    <property type="entry name" value="Thioredoxin-like"/>
    <property type="match status" value="1"/>
</dbReference>
<dbReference type="InterPro" id="IPR017937">
    <property type="entry name" value="Thioredoxin_CS"/>
</dbReference>
<reference evidence="5 6" key="1">
    <citation type="submission" date="2020-10" db="EMBL/GenBank/DDBJ databases">
        <title>Draft genome of Ramlibacter aquaticus LMG 30558.</title>
        <authorList>
            <person name="Props R."/>
        </authorList>
    </citation>
    <scope>NUCLEOTIDE SEQUENCE [LARGE SCALE GENOMIC DNA]</scope>
    <source>
        <strain evidence="5 6">LMG 30558</strain>
    </source>
</reference>
<dbReference type="PANTHER" id="PTHR46115">
    <property type="entry name" value="THIOREDOXIN-LIKE PROTEIN 1"/>
    <property type="match status" value="1"/>
</dbReference>
<dbReference type="Proteomes" id="UP000715965">
    <property type="component" value="Unassembled WGS sequence"/>
</dbReference>
<evidence type="ECO:0000313" key="6">
    <source>
        <dbReference type="Proteomes" id="UP000715965"/>
    </source>
</evidence>
<evidence type="ECO:0000259" key="4">
    <source>
        <dbReference type="PROSITE" id="PS51352"/>
    </source>
</evidence>
<comment type="caution">
    <text evidence="5">The sequence shown here is derived from an EMBL/GenBank/DDBJ whole genome shotgun (WGS) entry which is preliminary data.</text>
</comment>
<proteinExistence type="predicted"/>
<organism evidence="5 6">
    <name type="scientific">Ramlibacter aquaticus</name>
    <dbReference type="NCBI Taxonomy" id="2780094"/>
    <lineage>
        <taxon>Bacteria</taxon>
        <taxon>Pseudomonadati</taxon>
        <taxon>Pseudomonadota</taxon>
        <taxon>Betaproteobacteria</taxon>
        <taxon>Burkholderiales</taxon>
        <taxon>Comamonadaceae</taxon>
        <taxon>Ramlibacter</taxon>
    </lineage>
</organism>
<keyword evidence="3" id="KW-0732">Signal</keyword>
<dbReference type="Pfam" id="PF00085">
    <property type="entry name" value="Thioredoxin"/>
    <property type="match status" value="1"/>
</dbReference>